<protein>
    <submittedName>
        <fullName evidence="1">Uncharacterized protein</fullName>
    </submittedName>
</protein>
<reference evidence="1 2" key="1">
    <citation type="journal article" date="2014" name="Int. J. Syst. Evol. Microbiol.">
        <title>Complete genome sequence of Corynebacterium casei LMG S-19264T (=DSM 44701T), isolated from a smear-ripened cheese.</title>
        <authorList>
            <consortium name="US DOE Joint Genome Institute (JGI-PGF)"/>
            <person name="Walter F."/>
            <person name="Albersmeier A."/>
            <person name="Kalinowski J."/>
            <person name="Ruckert C."/>
        </authorList>
    </citation>
    <scope>NUCLEOTIDE SEQUENCE [LARGE SCALE GENOMIC DNA]</scope>
    <source>
        <strain evidence="1 2">CECT 8670</strain>
    </source>
</reference>
<evidence type="ECO:0000313" key="1">
    <source>
        <dbReference type="EMBL" id="MDN3621315.1"/>
    </source>
</evidence>
<dbReference type="EMBL" id="JAUFQH010000022">
    <property type="protein sequence ID" value="MDN3621315.1"/>
    <property type="molecule type" value="Genomic_DNA"/>
</dbReference>
<accession>A0AAJ1R018</accession>
<evidence type="ECO:0000313" key="2">
    <source>
        <dbReference type="Proteomes" id="UP001228636"/>
    </source>
</evidence>
<organism evidence="1 2">
    <name type="scientific">Polaribacter sejongensis</name>
    <dbReference type="NCBI Taxonomy" id="985043"/>
    <lineage>
        <taxon>Bacteria</taxon>
        <taxon>Pseudomonadati</taxon>
        <taxon>Bacteroidota</taxon>
        <taxon>Flavobacteriia</taxon>
        <taxon>Flavobacteriales</taxon>
        <taxon>Flavobacteriaceae</taxon>
    </lineage>
</organism>
<comment type="caution">
    <text evidence="1">The sequence shown here is derived from an EMBL/GenBank/DDBJ whole genome shotgun (WGS) entry which is preliminary data.</text>
</comment>
<dbReference type="AlphaFoldDB" id="A0AAJ1R018"/>
<dbReference type="RefSeq" id="WP_261972795.1">
    <property type="nucleotide sequence ID" value="NZ_CP103460.1"/>
</dbReference>
<gene>
    <name evidence="1" type="ORF">QWY81_17745</name>
</gene>
<dbReference type="Proteomes" id="UP001228636">
    <property type="component" value="Unassembled WGS sequence"/>
</dbReference>
<sequence length="51" mass="5807">MKKRTFIFTVIYIGFGTTFTTEVVGETRSQAESEFYKTHSVAAEILTINNK</sequence>
<proteinExistence type="predicted"/>
<name>A0AAJ1R018_9FLAO</name>